<accession>A0ABQ7FXL7</accession>
<evidence type="ECO:0000313" key="2">
    <source>
        <dbReference type="Proteomes" id="UP000815325"/>
    </source>
</evidence>
<organism evidence="1 2">
    <name type="scientific">Dunaliella salina</name>
    <name type="common">Green alga</name>
    <name type="synonym">Protococcus salinus</name>
    <dbReference type="NCBI Taxonomy" id="3046"/>
    <lineage>
        <taxon>Eukaryota</taxon>
        <taxon>Viridiplantae</taxon>
        <taxon>Chlorophyta</taxon>
        <taxon>core chlorophytes</taxon>
        <taxon>Chlorophyceae</taxon>
        <taxon>CS clade</taxon>
        <taxon>Chlamydomonadales</taxon>
        <taxon>Dunaliellaceae</taxon>
        <taxon>Dunaliella</taxon>
    </lineage>
</organism>
<comment type="caution">
    <text evidence="1">The sequence shown here is derived from an EMBL/GenBank/DDBJ whole genome shotgun (WGS) entry which is preliminary data.</text>
</comment>
<protein>
    <recommendedName>
        <fullName evidence="3">Encoded protein</fullName>
    </recommendedName>
</protein>
<gene>
    <name evidence="1" type="ORF">DUNSADRAFT_1387</name>
</gene>
<evidence type="ECO:0008006" key="3">
    <source>
        <dbReference type="Google" id="ProtNLM"/>
    </source>
</evidence>
<proteinExistence type="predicted"/>
<evidence type="ECO:0000313" key="1">
    <source>
        <dbReference type="EMBL" id="KAF5827067.1"/>
    </source>
</evidence>
<reference evidence="1" key="1">
    <citation type="submission" date="2017-08" db="EMBL/GenBank/DDBJ databases">
        <authorList>
            <person name="Polle J.E."/>
            <person name="Barry K."/>
            <person name="Cushman J."/>
            <person name="Schmutz J."/>
            <person name="Tran D."/>
            <person name="Hathwaick L.T."/>
            <person name="Yim W.C."/>
            <person name="Jenkins J."/>
            <person name="Mckie-Krisberg Z.M."/>
            <person name="Prochnik S."/>
            <person name="Lindquist E."/>
            <person name="Dockter R.B."/>
            <person name="Adam C."/>
            <person name="Molina H."/>
            <person name="Bunkerborg J."/>
            <person name="Jin E."/>
            <person name="Buchheim M."/>
            <person name="Magnuson J."/>
        </authorList>
    </citation>
    <scope>NUCLEOTIDE SEQUENCE</scope>
    <source>
        <strain evidence="1">CCAP 19/18</strain>
    </source>
</reference>
<sequence>MQTFSNAKEENVCSTHRQLHLQTKAAQFYDSKASRVLHSHTFPFSACFFRTGVKRVCELAGHSALY</sequence>
<keyword evidence="2" id="KW-1185">Reference proteome</keyword>
<dbReference type="EMBL" id="MU070604">
    <property type="protein sequence ID" value="KAF5827067.1"/>
    <property type="molecule type" value="Genomic_DNA"/>
</dbReference>
<dbReference type="Proteomes" id="UP000815325">
    <property type="component" value="Unassembled WGS sequence"/>
</dbReference>
<name>A0ABQ7FXL7_DUNSA</name>